<name>A0A1B9G2B4_9TREE</name>
<dbReference type="EMBL" id="CP144544">
    <property type="protein sequence ID" value="WVW83825.1"/>
    <property type="molecule type" value="Genomic_DNA"/>
</dbReference>
<keyword evidence="4" id="KW-1185">Reference proteome</keyword>
<proteinExistence type="predicted"/>
<gene>
    <name evidence="2" type="ORF">I302_04970</name>
    <name evidence="3" type="ORF">I302_105846</name>
</gene>
<dbReference type="RefSeq" id="XP_019046230.1">
    <property type="nucleotide sequence ID" value="XM_019191600.1"/>
</dbReference>
<reference evidence="3" key="4">
    <citation type="submission" date="2024-02" db="EMBL/GenBank/DDBJ databases">
        <title>Comparative genomics of Cryptococcus and Kwoniella reveals pathogenesis evolution and contrasting modes of karyotype evolution via chromosome fusion or intercentromeric recombination.</title>
        <authorList>
            <person name="Coelho M.A."/>
            <person name="David-Palma M."/>
            <person name="Shea T."/>
            <person name="Bowers K."/>
            <person name="McGinley-Smith S."/>
            <person name="Mohammad A.W."/>
            <person name="Gnirke A."/>
            <person name="Yurkov A.M."/>
            <person name="Nowrousian M."/>
            <person name="Sun S."/>
            <person name="Cuomo C.A."/>
            <person name="Heitman J."/>
        </authorList>
    </citation>
    <scope>NUCLEOTIDE SEQUENCE</scope>
    <source>
        <strain evidence="3">CBS 10118</strain>
    </source>
</reference>
<dbReference type="Proteomes" id="UP000092730">
    <property type="component" value="Chromosome 4"/>
</dbReference>
<evidence type="ECO:0000313" key="4">
    <source>
        <dbReference type="Proteomes" id="UP000092730"/>
    </source>
</evidence>
<dbReference type="GeneID" id="30209369"/>
<reference evidence="2" key="1">
    <citation type="submission" date="2013-07" db="EMBL/GenBank/DDBJ databases">
        <title>The Genome Sequence of Cryptococcus bestiolae CBS10118.</title>
        <authorList>
            <consortium name="The Broad Institute Genome Sequencing Platform"/>
            <person name="Cuomo C."/>
            <person name="Litvintseva A."/>
            <person name="Chen Y."/>
            <person name="Heitman J."/>
            <person name="Sun S."/>
            <person name="Springer D."/>
            <person name="Dromer F."/>
            <person name="Young S.K."/>
            <person name="Zeng Q."/>
            <person name="Gargeya S."/>
            <person name="Fitzgerald M."/>
            <person name="Abouelleil A."/>
            <person name="Alvarado L."/>
            <person name="Berlin A.M."/>
            <person name="Chapman S.B."/>
            <person name="Dewar J."/>
            <person name="Goldberg J."/>
            <person name="Griggs A."/>
            <person name="Gujja S."/>
            <person name="Hansen M."/>
            <person name="Howarth C."/>
            <person name="Imamovic A."/>
            <person name="Larimer J."/>
            <person name="McCowan C."/>
            <person name="Murphy C."/>
            <person name="Pearson M."/>
            <person name="Priest M."/>
            <person name="Roberts A."/>
            <person name="Saif S."/>
            <person name="Shea T."/>
            <person name="Sykes S."/>
            <person name="Wortman J."/>
            <person name="Nusbaum C."/>
            <person name="Birren B."/>
        </authorList>
    </citation>
    <scope>NUCLEOTIDE SEQUENCE [LARGE SCALE GENOMIC DNA]</scope>
    <source>
        <strain evidence="2">CBS 10118</strain>
    </source>
</reference>
<dbReference type="EMBL" id="KI894021">
    <property type="protein sequence ID" value="OCF25160.1"/>
    <property type="molecule type" value="Genomic_DNA"/>
</dbReference>
<accession>A0A1B9G2B4</accession>
<sequence length="164" mass="18404">MSTPTVSAPAPTPDPKPEPELKQPQPQLEDQVLPPERPLALLITQYSDAHPDTYTFIARTTSSNIIVQVRYDDENDTIGIEGYFTETPALLRHIERIQEDVWRATREAGLEGYPGVKTLEEMREWRFDGTNFPKRSEPPWGDGPAPWERDDGEGGGGGCELKDD</sequence>
<organism evidence="2">
    <name type="scientific">Kwoniella bestiolae CBS 10118</name>
    <dbReference type="NCBI Taxonomy" id="1296100"/>
    <lineage>
        <taxon>Eukaryota</taxon>
        <taxon>Fungi</taxon>
        <taxon>Dikarya</taxon>
        <taxon>Basidiomycota</taxon>
        <taxon>Agaricomycotina</taxon>
        <taxon>Tremellomycetes</taxon>
        <taxon>Tremellales</taxon>
        <taxon>Cryptococcaceae</taxon>
        <taxon>Kwoniella</taxon>
    </lineage>
</organism>
<dbReference type="OrthoDB" id="2563143at2759"/>
<dbReference type="KEGG" id="kbi:30209369"/>
<feature type="compositionally biased region" description="Low complexity" evidence="1">
    <location>
        <begin position="22"/>
        <end position="31"/>
    </location>
</feature>
<feature type="region of interest" description="Disordered" evidence="1">
    <location>
        <begin position="129"/>
        <end position="164"/>
    </location>
</feature>
<dbReference type="VEuPathDB" id="FungiDB:I302_04970"/>
<evidence type="ECO:0000313" key="2">
    <source>
        <dbReference type="EMBL" id="OCF25160.1"/>
    </source>
</evidence>
<feature type="compositionally biased region" description="Gly residues" evidence="1">
    <location>
        <begin position="154"/>
        <end position="164"/>
    </location>
</feature>
<dbReference type="AlphaFoldDB" id="A0A1B9G2B4"/>
<reference evidence="2" key="3">
    <citation type="submission" date="2014-01" db="EMBL/GenBank/DDBJ databases">
        <title>Evolution of pathogenesis and genome organization in the Tremellales.</title>
        <authorList>
            <person name="Cuomo C."/>
            <person name="Litvintseva A."/>
            <person name="Heitman J."/>
            <person name="Chen Y."/>
            <person name="Sun S."/>
            <person name="Springer D."/>
            <person name="Dromer F."/>
            <person name="Young S."/>
            <person name="Zeng Q."/>
            <person name="Chapman S."/>
            <person name="Gujja S."/>
            <person name="Saif S."/>
            <person name="Birren B."/>
        </authorList>
    </citation>
    <scope>NUCLEOTIDE SEQUENCE</scope>
    <source>
        <strain evidence="2">CBS 10118</strain>
    </source>
</reference>
<feature type="region of interest" description="Disordered" evidence="1">
    <location>
        <begin position="1"/>
        <end position="32"/>
    </location>
</feature>
<protein>
    <submittedName>
        <fullName evidence="2">Uncharacterized protein</fullName>
    </submittedName>
</protein>
<evidence type="ECO:0000313" key="3">
    <source>
        <dbReference type="EMBL" id="WVW83825.1"/>
    </source>
</evidence>
<evidence type="ECO:0000256" key="1">
    <source>
        <dbReference type="SAM" id="MobiDB-lite"/>
    </source>
</evidence>
<reference evidence="3" key="2">
    <citation type="submission" date="2013-07" db="EMBL/GenBank/DDBJ databases">
        <authorList>
            <consortium name="The Broad Institute Genome Sequencing Platform"/>
            <person name="Cuomo C."/>
            <person name="Litvintseva A."/>
            <person name="Chen Y."/>
            <person name="Heitman J."/>
            <person name="Sun S."/>
            <person name="Springer D."/>
            <person name="Dromer F."/>
            <person name="Young S.K."/>
            <person name="Zeng Q."/>
            <person name="Gargeya S."/>
            <person name="Fitzgerald M."/>
            <person name="Abouelleil A."/>
            <person name="Alvarado L."/>
            <person name="Berlin A.M."/>
            <person name="Chapman S.B."/>
            <person name="Dewar J."/>
            <person name="Goldberg J."/>
            <person name="Griggs A."/>
            <person name="Gujja S."/>
            <person name="Hansen M."/>
            <person name="Howarth C."/>
            <person name="Imamovic A."/>
            <person name="Larimer J."/>
            <person name="McCowan C."/>
            <person name="Murphy C."/>
            <person name="Pearson M."/>
            <person name="Priest M."/>
            <person name="Roberts A."/>
            <person name="Saif S."/>
            <person name="Shea T."/>
            <person name="Sykes S."/>
            <person name="Wortman J."/>
            <person name="Nusbaum C."/>
            <person name="Birren B."/>
        </authorList>
    </citation>
    <scope>NUCLEOTIDE SEQUENCE</scope>
    <source>
        <strain evidence="3">CBS 10118</strain>
    </source>
</reference>